<keyword evidence="3" id="KW-1185">Reference proteome</keyword>
<gene>
    <name evidence="2" type="ORF">APLA_LOCUS2892</name>
</gene>
<proteinExistence type="predicted"/>
<sequence>MRVPQLLIFLLQQLYEDGTAIPEEGIISDPFKTDAGVRQECILSPLLFSIDTECIMRIALDSKEDSMERLVVQGRVEVKRLRESVPNRLYRPKATTESTSVQRARNAENRQTWRNIARRAAAL</sequence>
<protein>
    <submittedName>
        <fullName evidence="2">Uncharacterized protein</fullName>
    </submittedName>
</protein>
<comment type="caution">
    <text evidence="2">The sequence shown here is derived from an EMBL/GenBank/DDBJ whole genome shotgun (WGS) entry which is preliminary data.</text>
</comment>
<dbReference type="AlphaFoldDB" id="A0A8S0Z1W1"/>
<dbReference type="OrthoDB" id="1421278at2759"/>
<dbReference type="Proteomes" id="UP000494106">
    <property type="component" value="Unassembled WGS sequence"/>
</dbReference>
<feature type="signal peptide" evidence="1">
    <location>
        <begin position="1"/>
        <end position="20"/>
    </location>
</feature>
<evidence type="ECO:0000256" key="1">
    <source>
        <dbReference type="SAM" id="SignalP"/>
    </source>
</evidence>
<feature type="chain" id="PRO_5035924765" evidence="1">
    <location>
        <begin position="21"/>
        <end position="123"/>
    </location>
</feature>
<dbReference type="EMBL" id="CADEBC010000208">
    <property type="protein sequence ID" value="CAB3226464.1"/>
    <property type="molecule type" value="Genomic_DNA"/>
</dbReference>
<accession>A0A8S0Z1W1</accession>
<reference evidence="2 3" key="1">
    <citation type="submission" date="2020-04" db="EMBL/GenBank/DDBJ databases">
        <authorList>
            <person name="Wallbank WR R."/>
            <person name="Pardo Diaz C."/>
            <person name="Kozak K."/>
            <person name="Martin S."/>
            <person name="Jiggins C."/>
            <person name="Moest M."/>
            <person name="Warren A I."/>
            <person name="Byers J.R.P. K."/>
            <person name="Montejo-Kovacevich G."/>
            <person name="Yen C E."/>
        </authorList>
    </citation>
    <scope>NUCLEOTIDE SEQUENCE [LARGE SCALE GENOMIC DNA]</scope>
</reference>
<evidence type="ECO:0000313" key="3">
    <source>
        <dbReference type="Proteomes" id="UP000494106"/>
    </source>
</evidence>
<keyword evidence="1" id="KW-0732">Signal</keyword>
<evidence type="ECO:0000313" key="2">
    <source>
        <dbReference type="EMBL" id="CAB3226464.1"/>
    </source>
</evidence>
<name>A0A8S0Z1W1_ARCPL</name>
<organism evidence="2 3">
    <name type="scientific">Arctia plantaginis</name>
    <name type="common">Wood tiger moth</name>
    <name type="synonym">Phalaena plantaginis</name>
    <dbReference type="NCBI Taxonomy" id="874455"/>
    <lineage>
        <taxon>Eukaryota</taxon>
        <taxon>Metazoa</taxon>
        <taxon>Ecdysozoa</taxon>
        <taxon>Arthropoda</taxon>
        <taxon>Hexapoda</taxon>
        <taxon>Insecta</taxon>
        <taxon>Pterygota</taxon>
        <taxon>Neoptera</taxon>
        <taxon>Endopterygota</taxon>
        <taxon>Lepidoptera</taxon>
        <taxon>Glossata</taxon>
        <taxon>Ditrysia</taxon>
        <taxon>Noctuoidea</taxon>
        <taxon>Erebidae</taxon>
        <taxon>Arctiinae</taxon>
        <taxon>Arctia</taxon>
    </lineage>
</organism>